<dbReference type="PANTHER" id="PTHR30055:SF234">
    <property type="entry name" value="HTH-TYPE TRANSCRIPTIONAL REGULATOR BETI"/>
    <property type="match status" value="1"/>
</dbReference>
<evidence type="ECO:0000256" key="2">
    <source>
        <dbReference type="ARBA" id="ARBA00023125"/>
    </source>
</evidence>
<evidence type="ECO:0000256" key="3">
    <source>
        <dbReference type="ARBA" id="ARBA00023163"/>
    </source>
</evidence>
<dbReference type="InterPro" id="IPR009057">
    <property type="entry name" value="Homeodomain-like_sf"/>
</dbReference>
<dbReference type="Pfam" id="PF00440">
    <property type="entry name" value="TetR_N"/>
    <property type="match status" value="1"/>
</dbReference>
<keyword evidence="2 4" id="KW-0238">DNA-binding</keyword>
<dbReference type="GO" id="GO:0000976">
    <property type="term" value="F:transcription cis-regulatory region binding"/>
    <property type="evidence" value="ECO:0007669"/>
    <property type="project" value="TreeGrafter"/>
</dbReference>
<dbReference type="Gene3D" id="1.10.357.10">
    <property type="entry name" value="Tetracycline Repressor, domain 2"/>
    <property type="match status" value="1"/>
</dbReference>
<dbReference type="Proteomes" id="UP000070258">
    <property type="component" value="Unassembled WGS sequence"/>
</dbReference>
<reference evidence="6 9" key="2">
    <citation type="submission" date="2016-02" db="EMBL/GenBank/DDBJ databases">
        <authorList>
            <person name="Teng J.L."/>
            <person name="Tang Y."/>
            <person name="Huang Y."/>
            <person name="Guo F."/>
            <person name="Wei W."/>
            <person name="Chen J.H."/>
            <person name="Wong S.Y."/>
            <person name="Lau S.K."/>
            <person name="Woo P.C."/>
        </authorList>
    </citation>
    <scope>NUCLEOTIDE SEQUENCE [LARGE SCALE GENOMIC DNA]</scope>
    <source>
        <strain evidence="6 9">JCM 13375</strain>
    </source>
</reference>
<dbReference type="PROSITE" id="PS50977">
    <property type="entry name" value="HTH_TETR_2"/>
    <property type="match status" value="1"/>
</dbReference>
<reference evidence="7" key="1">
    <citation type="submission" date="2016-02" db="EMBL/GenBank/DDBJ databases">
        <authorList>
            <person name="Teng J.L."/>
            <person name="Yang Y."/>
            <person name="Huang Y."/>
            <person name="Guo F."/>
            <person name="Wei W."/>
            <person name="Chen J.H."/>
            <person name="Wong S.Y."/>
            <person name="Lau S.K."/>
            <person name="Woo P.C."/>
        </authorList>
    </citation>
    <scope>NUCLEOTIDE SEQUENCE</scope>
    <source>
        <strain evidence="7">JCM 15929</strain>
    </source>
</reference>
<feature type="DNA-binding region" description="H-T-H motif" evidence="4">
    <location>
        <begin position="27"/>
        <end position="46"/>
    </location>
</feature>
<dbReference type="EMBL" id="LSRF01000058">
    <property type="protein sequence ID" value="KXP03092.1"/>
    <property type="molecule type" value="Genomic_DNA"/>
</dbReference>
<protein>
    <recommendedName>
        <fullName evidence="5">HTH tetR-type domain-containing protein</fullName>
    </recommendedName>
</protein>
<dbReference type="EMBL" id="LSRE01000013">
    <property type="protein sequence ID" value="KXO98222.1"/>
    <property type="molecule type" value="Genomic_DNA"/>
</dbReference>
<reference evidence="8" key="3">
    <citation type="submission" date="2016-02" db="EMBL/GenBank/DDBJ databases">
        <authorList>
            <person name="Wen L."/>
            <person name="He K."/>
            <person name="Yang H."/>
        </authorList>
    </citation>
    <scope>NUCLEOTIDE SEQUENCE [LARGE SCALE GENOMIC DNA]</scope>
    <source>
        <strain evidence="8">JCM 15929</strain>
    </source>
</reference>
<name>A0A137ZY42_9ACTN</name>
<dbReference type="SUPFAM" id="SSF46689">
    <property type="entry name" value="Homeodomain-like"/>
    <property type="match status" value="1"/>
</dbReference>
<proteinExistence type="predicted"/>
<accession>A0A137ZY42</accession>
<dbReference type="InterPro" id="IPR050109">
    <property type="entry name" value="HTH-type_TetR-like_transc_reg"/>
</dbReference>
<organism evidence="7 8">
    <name type="scientific">Tsukamurella pseudospumae</name>
    <dbReference type="NCBI Taxonomy" id="239498"/>
    <lineage>
        <taxon>Bacteria</taxon>
        <taxon>Bacillati</taxon>
        <taxon>Actinomycetota</taxon>
        <taxon>Actinomycetes</taxon>
        <taxon>Mycobacteriales</taxon>
        <taxon>Tsukamurellaceae</taxon>
        <taxon>Tsukamurella</taxon>
    </lineage>
</organism>
<feature type="domain" description="HTH tetR-type" evidence="5">
    <location>
        <begin position="4"/>
        <end position="64"/>
    </location>
</feature>
<dbReference type="STRING" id="239498.AXK60_14575"/>
<dbReference type="InterPro" id="IPR001647">
    <property type="entry name" value="HTH_TetR"/>
</dbReference>
<evidence type="ECO:0000313" key="8">
    <source>
        <dbReference type="Proteomes" id="UP000070258"/>
    </source>
</evidence>
<evidence type="ECO:0000313" key="7">
    <source>
        <dbReference type="EMBL" id="KXP03092.1"/>
    </source>
</evidence>
<keyword evidence="9" id="KW-1185">Reference proteome</keyword>
<keyword evidence="1" id="KW-0805">Transcription regulation</keyword>
<evidence type="ECO:0000313" key="9">
    <source>
        <dbReference type="Proteomes" id="UP000070409"/>
    </source>
</evidence>
<dbReference type="Pfam" id="PF17918">
    <property type="entry name" value="TetR_C_15"/>
    <property type="match status" value="1"/>
</dbReference>
<gene>
    <name evidence="7" type="ORF">AXK60_14575</name>
    <name evidence="6" type="ORF">AXK61_19520</name>
</gene>
<evidence type="ECO:0000313" key="6">
    <source>
        <dbReference type="EMBL" id="KXO98222.1"/>
    </source>
</evidence>
<dbReference type="AlphaFoldDB" id="A0A137ZY42"/>
<dbReference type="InterPro" id="IPR041669">
    <property type="entry name" value="TetR_C_15"/>
</dbReference>
<dbReference type="GO" id="GO:0003700">
    <property type="term" value="F:DNA-binding transcription factor activity"/>
    <property type="evidence" value="ECO:0007669"/>
    <property type="project" value="TreeGrafter"/>
</dbReference>
<sequence>MTPADRREQLLDAVLRVIATRGVGKVSIDAVAKEAGVTRPVVYKLFDDSNALLRASLVREERRATEQYLAAFPSAAAGRALPELVAELYAGLLLTFERSPDLWRAVFELSDSTTTVFRARLERGRAAAAGRIERMLTEHPDADVEDPSLAARMVFAVIVESGRLLLAEDDRYPRERLIASADRIAALVGGTTPA</sequence>
<evidence type="ECO:0000256" key="4">
    <source>
        <dbReference type="PROSITE-ProRule" id="PRU00335"/>
    </source>
</evidence>
<dbReference type="PANTHER" id="PTHR30055">
    <property type="entry name" value="HTH-TYPE TRANSCRIPTIONAL REGULATOR RUTR"/>
    <property type="match status" value="1"/>
</dbReference>
<evidence type="ECO:0000259" key="5">
    <source>
        <dbReference type="PROSITE" id="PS50977"/>
    </source>
</evidence>
<keyword evidence="3" id="KW-0804">Transcription</keyword>
<evidence type="ECO:0000256" key="1">
    <source>
        <dbReference type="ARBA" id="ARBA00023015"/>
    </source>
</evidence>
<comment type="caution">
    <text evidence="7">The sequence shown here is derived from an EMBL/GenBank/DDBJ whole genome shotgun (WGS) entry which is preliminary data.</text>
</comment>
<dbReference type="PRINTS" id="PR00455">
    <property type="entry name" value="HTHTETR"/>
</dbReference>
<dbReference type="Proteomes" id="UP000070409">
    <property type="component" value="Unassembled WGS sequence"/>
</dbReference>